<protein>
    <submittedName>
        <fullName evidence="5">4'-phosphopantetheinyl transferase</fullName>
    </submittedName>
</protein>
<feature type="domain" description="4'-phosphopantetheinyl transferase" evidence="3">
    <location>
        <begin position="133"/>
        <end position="220"/>
    </location>
</feature>
<evidence type="ECO:0000256" key="2">
    <source>
        <dbReference type="ARBA" id="ARBA00022679"/>
    </source>
</evidence>
<comment type="similarity">
    <text evidence="1">Belongs to the P-Pant transferase superfamily. Gsp/Sfp/HetI/AcpT family.</text>
</comment>
<dbReference type="RefSeq" id="WP_092447231.1">
    <property type="nucleotide sequence ID" value="NZ_LT629774.1"/>
</dbReference>
<name>A0A1H1W6J8_9FLAO</name>
<dbReference type="InterPro" id="IPR055066">
    <property type="entry name" value="AASDHPPT_N"/>
</dbReference>
<dbReference type="InterPro" id="IPR008278">
    <property type="entry name" value="4-PPantetheinyl_Trfase_dom"/>
</dbReference>
<dbReference type="GO" id="GO:0000287">
    <property type="term" value="F:magnesium ion binding"/>
    <property type="evidence" value="ECO:0007669"/>
    <property type="project" value="InterPro"/>
</dbReference>
<evidence type="ECO:0000313" key="5">
    <source>
        <dbReference type="EMBL" id="SDS92106.1"/>
    </source>
</evidence>
<dbReference type="Proteomes" id="UP000198963">
    <property type="component" value="Chromosome I"/>
</dbReference>
<dbReference type="SUPFAM" id="SSF56214">
    <property type="entry name" value="4'-phosphopantetheinyl transferase"/>
    <property type="match status" value="2"/>
</dbReference>
<organism evidence="5 6">
    <name type="scientific">Winogradskyella sediminis</name>
    <dbReference type="NCBI Taxonomy" id="1382466"/>
    <lineage>
        <taxon>Bacteria</taxon>
        <taxon>Pseudomonadati</taxon>
        <taxon>Bacteroidota</taxon>
        <taxon>Flavobacteriia</taxon>
        <taxon>Flavobacteriales</taxon>
        <taxon>Flavobacteriaceae</taxon>
        <taxon>Winogradskyella</taxon>
    </lineage>
</organism>
<dbReference type="Pfam" id="PF22624">
    <property type="entry name" value="AASDHPPT_N"/>
    <property type="match status" value="1"/>
</dbReference>
<dbReference type="AlphaFoldDB" id="A0A1H1W6J8"/>
<dbReference type="PANTHER" id="PTHR12215:SF10">
    <property type="entry name" value="L-AMINOADIPATE-SEMIALDEHYDE DEHYDROGENASE-PHOSPHOPANTETHEINYL TRANSFERASE"/>
    <property type="match status" value="1"/>
</dbReference>
<feature type="domain" description="4'-phosphopantetheinyl transferase N-terminal" evidence="4">
    <location>
        <begin position="49"/>
        <end position="127"/>
    </location>
</feature>
<evidence type="ECO:0000313" key="6">
    <source>
        <dbReference type="Proteomes" id="UP000198963"/>
    </source>
</evidence>
<dbReference type="Pfam" id="PF01648">
    <property type="entry name" value="ACPS"/>
    <property type="match status" value="1"/>
</dbReference>
<dbReference type="EMBL" id="LT629774">
    <property type="protein sequence ID" value="SDS92106.1"/>
    <property type="molecule type" value="Genomic_DNA"/>
</dbReference>
<accession>A0A1H1W6J8</accession>
<dbReference type="PANTHER" id="PTHR12215">
    <property type="entry name" value="PHOSPHOPANTETHEINE TRANSFERASE"/>
    <property type="match status" value="1"/>
</dbReference>
<dbReference type="GO" id="GO:0019878">
    <property type="term" value="P:lysine biosynthetic process via aminoadipic acid"/>
    <property type="evidence" value="ECO:0007669"/>
    <property type="project" value="TreeGrafter"/>
</dbReference>
<dbReference type="InterPro" id="IPR050559">
    <property type="entry name" value="P-Pant_transferase_sf"/>
</dbReference>
<evidence type="ECO:0000256" key="1">
    <source>
        <dbReference type="ARBA" id="ARBA00010990"/>
    </source>
</evidence>
<keyword evidence="2 5" id="KW-0808">Transferase</keyword>
<dbReference type="STRING" id="1249933.SAMN04489797_2759"/>
<evidence type="ECO:0000259" key="3">
    <source>
        <dbReference type="Pfam" id="PF01648"/>
    </source>
</evidence>
<reference evidence="5 6" key="1">
    <citation type="submission" date="2016-10" db="EMBL/GenBank/DDBJ databases">
        <authorList>
            <person name="Varghese N."/>
            <person name="Submissions S."/>
        </authorList>
    </citation>
    <scope>NUCLEOTIDE SEQUENCE [LARGE SCALE GENOMIC DNA]</scope>
    <source>
        <strain evidence="5 6">RHA_55</strain>
    </source>
</reference>
<dbReference type="GO" id="GO:0005829">
    <property type="term" value="C:cytosol"/>
    <property type="evidence" value="ECO:0007669"/>
    <property type="project" value="TreeGrafter"/>
</dbReference>
<proteinExistence type="inferred from homology"/>
<dbReference type="GO" id="GO:0008897">
    <property type="term" value="F:holo-[acyl-carrier-protein] synthase activity"/>
    <property type="evidence" value="ECO:0007669"/>
    <property type="project" value="InterPro"/>
</dbReference>
<dbReference type="InterPro" id="IPR037143">
    <property type="entry name" value="4-PPantetheinyl_Trfase_dom_sf"/>
</dbReference>
<sequence length="261" mass="29737">MTIKNSESTLFCGYSEVAEARQQVLEHNPKAIKLFKIKLSQYSDVIDVLSRALTPLELERARKYHQIKDSNRFIICRSFLKTIIAQRNHLKISDVCFEKSNNHKPFFPLDPSLFFNVSHASDFALIAIGDCELGVDVEYINPKFQYDDILPTVFSADEIKFIHDSDLERQAFYKLWTRKEAIVKATGKGIDENFIKIPVIDGCHKISSSLVNEFKNLRVSSFKLNDDYISSLAITRDDTSIDSVMFQGNPSLDDVAALIES</sequence>
<evidence type="ECO:0000259" key="4">
    <source>
        <dbReference type="Pfam" id="PF22624"/>
    </source>
</evidence>
<gene>
    <name evidence="5" type="ORF">SAMN04489797_2759</name>
</gene>
<keyword evidence="6" id="KW-1185">Reference proteome</keyword>
<dbReference type="Gene3D" id="3.90.470.20">
    <property type="entry name" value="4'-phosphopantetheinyl transferase domain"/>
    <property type="match status" value="2"/>
</dbReference>